<evidence type="ECO:0000256" key="9">
    <source>
        <dbReference type="ARBA" id="ARBA00022962"/>
    </source>
</evidence>
<comment type="caution">
    <text evidence="18">The sequence shown here is derived from an EMBL/GenBank/DDBJ whole genome shotgun (WGS) entry which is preliminary data.</text>
</comment>
<evidence type="ECO:0000313" key="19">
    <source>
        <dbReference type="Proteomes" id="UP000230557"/>
    </source>
</evidence>
<keyword evidence="10" id="KW-0665">Pyrimidine biosynthesis</keyword>
<dbReference type="NCBIfam" id="NF003792">
    <property type="entry name" value="PRK05380.1"/>
    <property type="match status" value="1"/>
</dbReference>
<evidence type="ECO:0000256" key="3">
    <source>
        <dbReference type="ARBA" id="ARBA00012291"/>
    </source>
</evidence>
<gene>
    <name evidence="18" type="ORF">COT91_02210</name>
</gene>
<evidence type="ECO:0000259" key="16">
    <source>
        <dbReference type="Pfam" id="PF00117"/>
    </source>
</evidence>
<feature type="domain" description="CTP synthase N-terminal" evidence="17">
    <location>
        <begin position="16"/>
        <end position="279"/>
    </location>
</feature>
<dbReference type="FunFam" id="3.40.50.880:FF:000002">
    <property type="entry name" value="CTP synthase"/>
    <property type="match status" value="1"/>
</dbReference>
<comment type="catalytic activity">
    <reaction evidence="11">
        <text>UTP + L-glutamine + ATP + H2O = CTP + L-glutamate + ADP + phosphate + 2 H(+)</text>
        <dbReference type="Rhea" id="RHEA:26426"/>
        <dbReference type="ChEBI" id="CHEBI:15377"/>
        <dbReference type="ChEBI" id="CHEBI:15378"/>
        <dbReference type="ChEBI" id="CHEBI:29985"/>
        <dbReference type="ChEBI" id="CHEBI:30616"/>
        <dbReference type="ChEBI" id="CHEBI:37563"/>
        <dbReference type="ChEBI" id="CHEBI:43474"/>
        <dbReference type="ChEBI" id="CHEBI:46398"/>
        <dbReference type="ChEBI" id="CHEBI:58359"/>
        <dbReference type="ChEBI" id="CHEBI:456216"/>
        <dbReference type="EC" id="6.3.4.2"/>
    </reaction>
</comment>
<dbReference type="Gene3D" id="3.40.50.880">
    <property type="match status" value="1"/>
</dbReference>
<dbReference type="PANTHER" id="PTHR11550:SF0">
    <property type="entry name" value="CTP SYNTHASE-RELATED"/>
    <property type="match status" value="1"/>
</dbReference>
<name>A0A2H0VDV8_9BACT</name>
<evidence type="ECO:0000256" key="2">
    <source>
        <dbReference type="ARBA" id="ARBA00007533"/>
    </source>
</evidence>
<dbReference type="EC" id="6.3.4.2" evidence="3"/>
<dbReference type="PANTHER" id="PTHR11550">
    <property type="entry name" value="CTP SYNTHASE"/>
    <property type="match status" value="1"/>
</dbReference>
<dbReference type="InterPro" id="IPR017926">
    <property type="entry name" value="GATASE"/>
</dbReference>
<keyword evidence="9" id="KW-0315">Glutamine amidotransferase</keyword>
<dbReference type="InterPro" id="IPR027417">
    <property type="entry name" value="P-loop_NTPase"/>
</dbReference>
<evidence type="ECO:0000256" key="8">
    <source>
        <dbReference type="ARBA" id="ARBA00022842"/>
    </source>
</evidence>
<evidence type="ECO:0000259" key="17">
    <source>
        <dbReference type="Pfam" id="PF06418"/>
    </source>
</evidence>
<dbReference type="GO" id="GO:0042802">
    <property type="term" value="F:identical protein binding"/>
    <property type="evidence" value="ECO:0007669"/>
    <property type="project" value="TreeGrafter"/>
</dbReference>
<dbReference type="InterPro" id="IPR033828">
    <property type="entry name" value="GATase1_CTP_Synthase"/>
</dbReference>
<dbReference type="EMBL" id="PFAJ01000030">
    <property type="protein sequence ID" value="PIR97288.1"/>
    <property type="molecule type" value="Genomic_DNA"/>
</dbReference>
<evidence type="ECO:0000256" key="7">
    <source>
        <dbReference type="ARBA" id="ARBA00022840"/>
    </source>
</evidence>
<evidence type="ECO:0000256" key="14">
    <source>
        <dbReference type="ARBA" id="ARBA00079941"/>
    </source>
</evidence>
<dbReference type="InterPro" id="IPR029062">
    <property type="entry name" value="Class_I_gatase-like"/>
</dbReference>
<sequence length="565" mass="63481">MSYHIKARKARKSQIKFIFLSGGVISSVGKGVATAAISTLLESRGYKVAPVKADMYLNVDAGTIRPQEHGEVFVTKDGVETDQDLGNYERFINADLTSSNYITNGQIYQKIIQRERNFGYAGEDVEIVPHVPEEIISRLEQAGRERKADFVIAEIGGTVGEYQNVLYMEANRIMKYRDGRDVIHVHVGYLPTPPSVGEMKSKPVQTSVRILNGSGIQPDFLICRAEKELDDRRKATLAWITSVAAENIISAPNMDTIYKVPAYFEKQKLTDKILKKFDMDSGKQDLKEWKNLGTKITKINSGTKEIDIAVVGKYYETGAYKLADVYISVVEAIKHASWLNGVKANLHWVSSLDVEKQGAKKILGKYDGIVVPGGFGSRGTEGMIMTVKFARENKVPYLGLCYGMQMATIEFARNVAKIRDANTTEVEPKAKHPVIHIMPDQEKKMLKREYGASMRLGGWDCVIARGTKTEREYLGRGRVNKTGKAKINERHRHRYEFNNKYRDKLVKAGLVISGTTPDGKLVEIIELKDHPYFVASQFHPEFQSRPLDPHPLFVGFIKAAIKKKK</sequence>
<dbReference type="Pfam" id="PF00117">
    <property type="entry name" value="GATase"/>
    <property type="match status" value="1"/>
</dbReference>
<proteinExistence type="inferred from homology"/>
<dbReference type="AlphaFoldDB" id="A0A2H0VDV8"/>
<dbReference type="Gene3D" id="3.40.50.300">
    <property type="entry name" value="P-loop containing nucleotide triphosphate hydrolases"/>
    <property type="match status" value="1"/>
</dbReference>
<evidence type="ECO:0000256" key="5">
    <source>
        <dbReference type="ARBA" id="ARBA00022723"/>
    </source>
</evidence>
<dbReference type="UniPathway" id="UPA00159">
    <property type="reaction ID" value="UER00277"/>
</dbReference>
<dbReference type="InterPro" id="IPR004468">
    <property type="entry name" value="CTP_synthase"/>
</dbReference>
<dbReference type="FunFam" id="3.40.50.300:FF:000009">
    <property type="entry name" value="CTP synthase"/>
    <property type="match status" value="1"/>
</dbReference>
<evidence type="ECO:0000256" key="10">
    <source>
        <dbReference type="ARBA" id="ARBA00022975"/>
    </source>
</evidence>
<dbReference type="SUPFAM" id="SSF52317">
    <property type="entry name" value="Class I glutamine amidotransferase-like"/>
    <property type="match status" value="1"/>
</dbReference>
<dbReference type="GO" id="GO:0046872">
    <property type="term" value="F:metal ion binding"/>
    <property type="evidence" value="ECO:0007669"/>
    <property type="project" value="UniProtKB-KW"/>
</dbReference>
<comment type="pathway">
    <text evidence="1">Pyrimidine metabolism; CTP biosynthesis via de novo pathway; CTP from UDP: step 2/2.</text>
</comment>
<reference evidence="19" key="1">
    <citation type="submission" date="2017-09" db="EMBL/GenBank/DDBJ databases">
        <title>Depth-based differentiation of microbial function through sediment-hosted aquifers and enrichment of novel symbionts in the deep terrestrial subsurface.</title>
        <authorList>
            <person name="Probst A.J."/>
            <person name="Ladd B."/>
            <person name="Jarett J.K."/>
            <person name="Geller-Mcgrath D.E."/>
            <person name="Sieber C.M.K."/>
            <person name="Emerson J.B."/>
            <person name="Anantharaman K."/>
            <person name="Thomas B.C."/>
            <person name="Malmstrom R."/>
            <person name="Stieglmeier M."/>
            <person name="Klingl A."/>
            <person name="Woyke T."/>
            <person name="Ryan C.M."/>
            <person name="Banfield J.F."/>
        </authorList>
    </citation>
    <scope>NUCLEOTIDE SEQUENCE [LARGE SCALE GENOMIC DNA]</scope>
</reference>
<dbReference type="GO" id="GO:0097268">
    <property type="term" value="C:cytoophidium"/>
    <property type="evidence" value="ECO:0007669"/>
    <property type="project" value="UniProtKB-ARBA"/>
</dbReference>
<dbReference type="GO" id="GO:0044210">
    <property type="term" value="P:'de novo' CTP biosynthetic process"/>
    <property type="evidence" value="ECO:0007669"/>
    <property type="project" value="UniProtKB-UniPathway"/>
</dbReference>
<dbReference type="InterPro" id="IPR017456">
    <property type="entry name" value="CTP_synthase_N"/>
</dbReference>
<accession>A0A2H0VDV8</accession>
<dbReference type="PROSITE" id="PS51273">
    <property type="entry name" value="GATASE_TYPE_1"/>
    <property type="match status" value="1"/>
</dbReference>
<feature type="domain" description="Glutamine amidotransferase" evidence="16">
    <location>
        <begin position="322"/>
        <end position="558"/>
    </location>
</feature>
<organism evidence="18 19">
    <name type="scientific">Candidatus Doudnabacteria bacterium CG10_big_fil_rev_8_21_14_0_10_41_10</name>
    <dbReference type="NCBI Taxonomy" id="1974551"/>
    <lineage>
        <taxon>Bacteria</taxon>
        <taxon>Candidatus Doudnaibacteriota</taxon>
    </lineage>
</organism>
<keyword evidence="5" id="KW-0479">Metal-binding</keyword>
<dbReference type="GO" id="GO:0003883">
    <property type="term" value="F:CTP synthase activity"/>
    <property type="evidence" value="ECO:0007669"/>
    <property type="project" value="UniProtKB-EC"/>
</dbReference>
<evidence type="ECO:0000313" key="18">
    <source>
        <dbReference type="EMBL" id="PIR97288.1"/>
    </source>
</evidence>
<keyword evidence="8" id="KW-0460">Magnesium</keyword>
<evidence type="ECO:0000256" key="15">
    <source>
        <dbReference type="ARBA" id="ARBA00083191"/>
    </source>
</evidence>
<evidence type="ECO:0000256" key="4">
    <source>
        <dbReference type="ARBA" id="ARBA00022598"/>
    </source>
</evidence>
<dbReference type="SUPFAM" id="SSF52540">
    <property type="entry name" value="P-loop containing nucleoside triphosphate hydrolases"/>
    <property type="match status" value="1"/>
</dbReference>
<evidence type="ECO:0000256" key="11">
    <source>
        <dbReference type="ARBA" id="ARBA00047781"/>
    </source>
</evidence>
<keyword evidence="4" id="KW-0436">Ligase</keyword>
<protein>
    <recommendedName>
        <fullName evidence="12">CTP synthase</fullName>
        <ecNumber evidence="3">6.3.4.2</ecNumber>
    </recommendedName>
    <alternativeName>
        <fullName evidence="14">Cytidine 5'-triphosphate synthase</fullName>
    </alternativeName>
    <alternativeName>
        <fullName evidence="15">Cytidine triphosphate synthetase</fullName>
    </alternativeName>
    <alternativeName>
        <fullName evidence="13">UTP--ammonia ligase</fullName>
    </alternativeName>
</protein>
<dbReference type="Proteomes" id="UP000230557">
    <property type="component" value="Unassembled WGS sequence"/>
</dbReference>
<comment type="similarity">
    <text evidence="2">Belongs to the CTP synthase family.</text>
</comment>
<evidence type="ECO:0000256" key="13">
    <source>
        <dbReference type="ARBA" id="ARBA00075170"/>
    </source>
</evidence>
<dbReference type="GO" id="GO:0019856">
    <property type="term" value="P:pyrimidine nucleobase biosynthetic process"/>
    <property type="evidence" value="ECO:0007669"/>
    <property type="project" value="TreeGrafter"/>
</dbReference>
<evidence type="ECO:0000256" key="12">
    <source>
        <dbReference type="ARBA" id="ARBA00070745"/>
    </source>
</evidence>
<evidence type="ECO:0000256" key="6">
    <source>
        <dbReference type="ARBA" id="ARBA00022741"/>
    </source>
</evidence>
<dbReference type="CDD" id="cd01746">
    <property type="entry name" value="GATase1_CTP_Synthase"/>
    <property type="match status" value="1"/>
</dbReference>
<keyword evidence="6" id="KW-0547">Nucleotide-binding</keyword>
<dbReference type="Pfam" id="PF06418">
    <property type="entry name" value="CTP_synth_N"/>
    <property type="match status" value="1"/>
</dbReference>
<keyword evidence="7" id="KW-0067">ATP-binding</keyword>
<dbReference type="NCBIfam" id="TIGR00337">
    <property type="entry name" value="PyrG"/>
    <property type="match status" value="1"/>
</dbReference>
<evidence type="ECO:0000256" key="1">
    <source>
        <dbReference type="ARBA" id="ARBA00005171"/>
    </source>
</evidence>
<dbReference type="GO" id="GO:0005524">
    <property type="term" value="F:ATP binding"/>
    <property type="evidence" value="ECO:0007669"/>
    <property type="project" value="UniProtKB-KW"/>
</dbReference>